<dbReference type="Proteomes" id="UP000011885">
    <property type="component" value="Unassembled WGS sequence"/>
</dbReference>
<comment type="caution">
    <text evidence="1">The sequence shown here is derived from an EMBL/GenBank/DDBJ whole genome shotgun (WGS) entry which is preliminary data.</text>
</comment>
<reference evidence="1 2" key="1">
    <citation type="journal article" date="2013" name="Mar. Genomics">
        <title>Expression of sulfatases in Rhodopirellula baltica and the diversity of sulfatases in the genus Rhodopirellula.</title>
        <authorList>
            <person name="Wegner C.E."/>
            <person name="Richter-Heitmann T."/>
            <person name="Klindworth A."/>
            <person name="Klockow C."/>
            <person name="Richter M."/>
            <person name="Achstetter T."/>
            <person name="Glockner F.O."/>
            <person name="Harder J."/>
        </authorList>
    </citation>
    <scope>NUCLEOTIDE SEQUENCE [LARGE SCALE GENOMIC DNA]</scope>
    <source>
        <strain evidence="1 2">SM41</strain>
    </source>
</reference>
<keyword evidence="2" id="KW-1185">Reference proteome</keyword>
<name>M5TXY5_9BACT</name>
<evidence type="ECO:0000313" key="1">
    <source>
        <dbReference type="EMBL" id="EMI53884.1"/>
    </source>
</evidence>
<dbReference type="AlphaFoldDB" id="M5TXY5"/>
<evidence type="ECO:0000313" key="2">
    <source>
        <dbReference type="Proteomes" id="UP000011885"/>
    </source>
</evidence>
<accession>M5TXY5</accession>
<sequence>MVVLGVTDLSGSVWQSDPGEAIPFSFSAQAGILVRMNEKSRCFEPSPTSFLRHRYGDWG</sequence>
<proteinExistence type="predicted"/>
<gene>
    <name evidence="1" type="ORF">RSSM_04631</name>
</gene>
<dbReference type="PATRIC" id="fig|1263870.3.peg.4897"/>
<protein>
    <submittedName>
        <fullName evidence="1">Uncharacterized protein</fullName>
    </submittedName>
</protein>
<organism evidence="1 2">
    <name type="scientific">Rhodopirellula sallentina SM41</name>
    <dbReference type="NCBI Taxonomy" id="1263870"/>
    <lineage>
        <taxon>Bacteria</taxon>
        <taxon>Pseudomonadati</taxon>
        <taxon>Planctomycetota</taxon>
        <taxon>Planctomycetia</taxon>
        <taxon>Pirellulales</taxon>
        <taxon>Pirellulaceae</taxon>
        <taxon>Rhodopirellula</taxon>
    </lineage>
</organism>
<dbReference type="EMBL" id="ANOH01000319">
    <property type="protein sequence ID" value="EMI53884.1"/>
    <property type="molecule type" value="Genomic_DNA"/>
</dbReference>